<dbReference type="CDD" id="cd04301">
    <property type="entry name" value="NAT_SF"/>
    <property type="match status" value="1"/>
</dbReference>
<dbReference type="InterPro" id="IPR052523">
    <property type="entry name" value="Trichothecene_AcTrans"/>
</dbReference>
<sequence length="215" mass="24374">MEKFLIEKIQQSEIDEVAEILTDAFETNPAYSIIFKKEGQLRSGLFWLFSASLLINNDKEPLTNVIREKDTGKITGTFTLIPPQGVKKGFSVYLKTGVPDFISRFGINPLIRMLSLDSCNKESLAKSMKVSEYYYLSMVAIREEYRGMGTGSFAIKQTVQELTASKPACNLMGLTTQLPENVTFYSRLGFEKLDEGYIDFKGDSYYNYNMGLKIH</sequence>
<evidence type="ECO:0000313" key="2">
    <source>
        <dbReference type="EMBL" id="MBB4036940.1"/>
    </source>
</evidence>
<dbReference type="SUPFAM" id="SSF55729">
    <property type="entry name" value="Acyl-CoA N-acyltransferases (Nat)"/>
    <property type="match status" value="1"/>
</dbReference>
<accession>A0A840CLS2</accession>
<keyword evidence="3" id="KW-1185">Reference proteome</keyword>
<keyword evidence="2" id="KW-0808">Transferase</keyword>
<dbReference type="InterPro" id="IPR000182">
    <property type="entry name" value="GNAT_dom"/>
</dbReference>
<dbReference type="RefSeq" id="WP_183307823.1">
    <property type="nucleotide sequence ID" value="NZ_JACIEP010000010.1"/>
</dbReference>
<protein>
    <submittedName>
        <fullName evidence="2">Putative N-acetyltransferase YhbS</fullName>
    </submittedName>
</protein>
<dbReference type="Pfam" id="PF00583">
    <property type="entry name" value="Acetyltransf_1"/>
    <property type="match status" value="1"/>
</dbReference>
<evidence type="ECO:0000259" key="1">
    <source>
        <dbReference type="Pfam" id="PF00583"/>
    </source>
</evidence>
<dbReference type="Gene3D" id="3.40.630.30">
    <property type="match status" value="1"/>
</dbReference>
<evidence type="ECO:0000313" key="3">
    <source>
        <dbReference type="Proteomes" id="UP000555103"/>
    </source>
</evidence>
<dbReference type="Proteomes" id="UP000555103">
    <property type="component" value="Unassembled WGS sequence"/>
</dbReference>
<feature type="domain" description="N-acetyltransferase" evidence="1">
    <location>
        <begin position="130"/>
        <end position="190"/>
    </location>
</feature>
<name>A0A840CLS2_9BACT</name>
<dbReference type="PANTHER" id="PTHR42791">
    <property type="entry name" value="GNAT FAMILY ACETYLTRANSFERASE"/>
    <property type="match status" value="1"/>
</dbReference>
<proteinExistence type="predicted"/>
<dbReference type="PANTHER" id="PTHR42791:SF1">
    <property type="entry name" value="N-ACETYLTRANSFERASE DOMAIN-CONTAINING PROTEIN"/>
    <property type="match status" value="1"/>
</dbReference>
<dbReference type="EMBL" id="JACIEP010000010">
    <property type="protein sequence ID" value="MBB4036940.1"/>
    <property type="molecule type" value="Genomic_DNA"/>
</dbReference>
<reference evidence="2 3" key="1">
    <citation type="submission" date="2020-08" db="EMBL/GenBank/DDBJ databases">
        <title>Genomic Encyclopedia of Type Strains, Phase IV (KMG-IV): sequencing the most valuable type-strain genomes for metagenomic binning, comparative biology and taxonomic classification.</title>
        <authorList>
            <person name="Goeker M."/>
        </authorList>
    </citation>
    <scope>NUCLEOTIDE SEQUENCE [LARGE SCALE GENOMIC DNA]</scope>
    <source>
        <strain evidence="2 3">DSM 104969</strain>
    </source>
</reference>
<dbReference type="AlphaFoldDB" id="A0A840CLS2"/>
<gene>
    <name evidence="2" type="ORF">GGR21_002854</name>
</gene>
<dbReference type="GO" id="GO:0016747">
    <property type="term" value="F:acyltransferase activity, transferring groups other than amino-acyl groups"/>
    <property type="evidence" value="ECO:0007669"/>
    <property type="project" value="InterPro"/>
</dbReference>
<comment type="caution">
    <text evidence="2">The sequence shown here is derived from an EMBL/GenBank/DDBJ whole genome shotgun (WGS) entry which is preliminary data.</text>
</comment>
<organism evidence="2 3">
    <name type="scientific">Dysgonomonas hofstadii</name>
    <dbReference type="NCBI Taxonomy" id="637886"/>
    <lineage>
        <taxon>Bacteria</taxon>
        <taxon>Pseudomonadati</taxon>
        <taxon>Bacteroidota</taxon>
        <taxon>Bacteroidia</taxon>
        <taxon>Bacteroidales</taxon>
        <taxon>Dysgonomonadaceae</taxon>
        <taxon>Dysgonomonas</taxon>
    </lineage>
</organism>
<dbReference type="InterPro" id="IPR016181">
    <property type="entry name" value="Acyl_CoA_acyltransferase"/>
</dbReference>